<dbReference type="InParanoid" id="C5DI83"/>
<dbReference type="GO" id="GO:0000329">
    <property type="term" value="C:fungal-type vacuole membrane"/>
    <property type="evidence" value="ECO:0007669"/>
    <property type="project" value="InterPro"/>
</dbReference>
<dbReference type="EMBL" id="CU928169">
    <property type="protein sequence ID" value="CAR23494.1"/>
    <property type="molecule type" value="Genomic_DNA"/>
</dbReference>
<dbReference type="GO" id="GO:0042144">
    <property type="term" value="P:vacuole fusion, non-autophagic"/>
    <property type="evidence" value="ECO:0007669"/>
    <property type="project" value="InterPro"/>
</dbReference>
<dbReference type="Gene3D" id="1.20.1270.60">
    <property type="entry name" value="Arfaptin homology (AH) domain/BAR domain"/>
    <property type="match status" value="1"/>
</dbReference>
<sequence>MARAARNTHPQSPPASTYSSVMADQSSTIDNSQGSSDRYAPHLSEFYSMVNEPRKKKNASGPSSQGASENVLESPIRSTANSSIFRIRRPSSLRSGFSSMTDLQPLVTSRDMTQTVDTMQQLLANVESYAQELVATSQRASMLALSLEQMARLKGCNDETADKFLSSSGLFHLIANHQRIMSDCMTSSMVETLANRIDEFQFKRRVREARFKKEFYDEAKKLKLQEKYNLQFSKRKTRNLLSYRENLANLQLQLDELESLKHRYYQDSSEMVEECCNDVLRDMATVSRAQVEISENIARKGWSGGGLDDLMIDADDPFSKEGQNDDVDAEGESNMLNSPFSHVNSRTATPRAEPLTSTPTRGEEDAGSATSVPSAQSSTQETCENSFSLPGPQVRHSESKQENENTDTEDTDAPGIGKKLLDGLQDFKLENGSTPSLVG</sequence>
<dbReference type="KEGG" id="lth:KLTH0E10472g"/>
<dbReference type="OrthoDB" id="5594612at2759"/>
<proteinExistence type="predicted"/>
<dbReference type="eggNOG" id="ENOG502QTA6">
    <property type="taxonomic scope" value="Eukaryota"/>
</dbReference>
<dbReference type="Proteomes" id="UP000002036">
    <property type="component" value="Chromosome E"/>
</dbReference>
<dbReference type="PANTHER" id="PTHR38407:SF1">
    <property type="entry name" value="PROTEIN IVY1"/>
    <property type="match status" value="1"/>
</dbReference>
<organism evidence="3 4">
    <name type="scientific">Lachancea thermotolerans (strain ATCC 56472 / CBS 6340 / NRRL Y-8284)</name>
    <name type="common">Yeast</name>
    <name type="synonym">Kluyveromyces thermotolerans</name>
    <dbReference type="NCBI Taxonomy" id="559295"/>
    <lineage>
        <taxon>Eukaryota</taxon>
        <taxon>Fungi</taxon>
        <taxon>Dikarya</taxon>
        <taxon>Ascomycota</taxon>
        <taxon>Saccharomycotina</taxon>
        <taxon>Saccharomycetes</taxon>
        <taxon>Saccharomycetales</taxon>
        <taxon>Saccharomycetaceae</taxon>
        <taxon>Lachancea</taxon>
    </lineage>
</organism>
<feature type="compositionally biased region" description="Polar residues" evidence="2">
    <location>
        <begin position="334"/>
        <end position="348"/>
    </location>
</feature>
<dbReference type="GO" id="GO:0005543">
    <property type="term" value="F:phospholipid binding"/>
    <property type="evidence" value="ECO:0007669"/>
    <property type="project" value="InterPro"/>
</dbReference>
<evidence type="ECO:0000256" key="2">
    <source>
        <dbReference type="SAM" id="MobiDB-lite"/>
    </source>
</evidence>
<protein>
    <submittedName>
        <fullName evidence="3">KLTH0E10472p</fullName>
    </submittedName>
</protein>
<name>C5DI83_LACTC</name>
<gene>
    <name evidence="3" type="ordered locus">KLTH0E10472g</name>
</gene>
<keyword evidence="1" id="KW-0175">Coiled coil</keyword>
<keyword evidence="4" id="KW-1185">Reference proteome</keyword>
<dbReference type="InterPro" id="IPR027267">
    <property type="entry name" value="AH/BAR_dom_sf"/>
</dbReference>
<dbReference type="RefSeq" id="XP_002553931.1">
    <property type="nucleotide sequence ID" value="XM_002553885.1"/>
</dbReference>
<feature type="coiled-coil region" evidence="1">
    <location>
        <begin position="233"/>
        <end position="267"/>
    </location>
</feature>
<feature type="compositionally biased region" description="Polar residues" evidence="2">
    <location>
        <begin position="8"/>
        <end position="36"/>
    </location>
</feature>
<dbReference type="STRING" id="559295.C5DI83"/>
<dbReference type="GeneID" id="8292096"/>
<evidence type="ECO:0000256" key="1">
    <source>
        <dbReference type="SAM" id="Coils"/>
    </source>
</evidence>
<feature type="region of interest" description="Disordered" evidence="2">
    <location>
        <begin position="1"/>
        <end position="75"/>
    </location>
</feature>
<accession>C5DI83</accession>
<dbReference type="AlphaFoldDB" id="C5DI83"/>
<feature type="compositionally biased region" description="Basic and acidic residues" evidence="2">
    <location>
        <begin position="419"/>
        <end position="429"/>
    </location>
</feature>
<evidence type="ECO:0000313" key="3">
    <source>
        <dbReference type="EMBL" id="CAR23494.1"/>
    </source>
</evidence>
<dbReference type="OMA" id="ALENMAH"/>
<feature type="compositionally biased region" description="Polar residues" evidence="2">
    <location>
        <begin position="368"/>
        <end position="388"/>
    </location>
</feature>
<reference evidence="3 4" key="1">
    <citation type="journal article" date="2009" name="Genome Res.">
        <title>Comparative genomics of protoploid Saccharomycetaceae.</title>
        <authorList>
            <consortium name="The Genolevures Consortium"/>
            <person name="Souciet J.-L."/>
            <person name="Dujon B."/>
            <person name="Gaillardin C."/>
            <person name="Johnston M."/>
            <person name="Baret P.V."/>
            <person name="Cliften P."/>
            <person name="Sherman D.J."/>
            <person name="Weissenbach J."/>
            <person name="Westhof E."/>
            <person name="Wincker P."/>
            <person name="Jubin C."/>
            <person name="Poulain J."/>
            <person name="Barbe V."/>
            <person name="Segurens B."/>
            <person name="Artiguenave F."/>
            <person name="Anthouard V."/>
            <person name="Vacherie B."/>
            <person name="Val M.-E."/>
            <person name="Fulton R.S."/>
            <person name="Minx P."/>
            <person name="Wilson R."/>
            <person name="Durrens P."/>
            <person name="Jean G."/>
            <person name="Marck C."/>
            <person name="Martin T."/>
            <person name="Nikolski M."/>
            <person name="Rolland T."/>
            <person name="Seret M.-L."/>
            <person name="Casaregola S."/>
            <person name="Despons L."/>
            <person name="Fairhead C."/>
            <person name="Fischer G."/>
            <person name="Lafontaine I."/>
            <person name="Leh V."/>
            <person name="Lemaire M."/>
            <person name="de Montigny J."/>
            <person name="Neuveglise C."/>
            <person name="Thierry A."/>
            <person name="Blanc-Lenfle I."/>
            <person name="Bleykasten C."/>
            <person name="Diffels J."/>
            <person name="Fritsch E."/>
            <person name="Frangeul L."/>
            <person name="Goeffon A."/>
            <person name="Jauniaux N."/>
            <person name="Kachouri-Lafond R."/>
            <person name="Payen C."/>
            <person name="Potier S."/>
            <person name="Pribylova L."/>
            <person name="Ozanne C."/>
            <person name="Richard G.-F."/>
            <person name="Sacerdot C."/>
            <person name="Straub M.-L."/>
            <person name="Talla E."/>
        </authorList>
    </citation>
    <scope>NUCLEOTIDE SEQUENCE [LARGE SCALE GENOMIC DNA]</scope>
    <source>
        <strain evidence="4">ATCC 56472 / CBS 6340 / NRRL Y-8284</strain>
    </source>
</reference>
<dbReference type="InterPro" id="IPR037470">
    <property type="entry name" value="IVY1"/>
</dbReference>
<evidence type="ECO:0000313" key="4">
    <source>
        <dbReference type="Proteomes" id="UP000002036"/>
    </source>
</evidence>
<feature type="region of interest" description="Disordered" evidence="2">
    <location>
        <begin position="304"/>
        <end position="439"/>
    </location>
</feature>
<dbReference type="HOGENOM" id="CLU_034174_1_0_1"/>
<dbReference type="FunCoup" id="C5DI83">
    <property type="interactions" value="60"/>
</dbReference>
<dbReference type="PANTHER" id="PTHR38407">
    <property type="entry name" value="PROTEIN IVY1"/>
    <property type="match status" value="1"/>
</dbReference>